<dbReference type="EMBL" id="WTFF01000173">
    <property type="protein sequence ID" value="MBW5484550.1"/>
    <property type="molecule type" value="Genomic_DNA"/>
</dbReference>
<dbReference type="CDD" id="cd04433">
    <property type="entry name" value="AFD_class_I"/>
    <property type="match status" value="1"/>
</dbReference>
<dbReference type="SMART" id="SM00823">
    <property type="entry name" value="PKS_PP"/>
    <property type="match status" value="3"/>
</dbReference>
<evidence type="ECO:0000256" key="3">
    <source>
        <dbReference type="ARBA" id="ARBA00022679"/>
    </source>
</evidence>
<evidence type="ECO:0000313" key="10">
    <source>
        <dbReference type="EMBL" id="MBW5484550.1"/>
    </source>
</evidence>
<dbReference type="SUPFAM" id="SSF47336">
    <property type="entry name" value="ACP-like"/>
    <property type="match status" value="3"/>
</dbReference>
<proteinExistence type="predicted"/>
<dbReference type="InterPro" id="IPR036291">
    <property type="entry name" value="NAD(P)-bd_dom_sf"/>
</dbReference>
<dbReference type="PANTHER" id="PTHR43775">
    <property type="entry name" value="FATTY ACID SYNTHASE"/>
    <property type="match status" value="1"/>
</dbReference>
<feature type="domain" description="Carrier" evidence="8">
    <location>
        <begin position="3757"/>
        <end position="3832"/>
    </location>
</feature>
<dbReference type="InterPro" id="IPR020841">
    <property type="entry name" value="PKS_Beta-ketoAc_synthase_dom"/>
</dbReference>
<keyword evidence="11" id="KW-1185">Reference proteome</keyword>
<evidence type="ECO:0000259" key="8">
    <source>
        <dbReference type="PROSITE" id="PS50075"/>
    </source>
</evidence>
<dbReference type="InterPro" id="IPR009081">
    <property type="entry name" value="PP-bd_ACP"/>
</dbReference>
<protein>
    <submittedName>
        <fullName evidence="10">SDR family NAD(P)-dependent oxidoreductase</fullName>
    </submittedName>
</protein>
<dbReference type="PROSITE" id="PS00455">
    <property type="entry name" value="AMP_BINDING"/>
    <property type="match status" value="1"/>
</dbReference>
<dbReference type="SUPFAM" id="SSF52151">
    <property type="entry name" value="FabD/lysophospholipase-like"/>
    <property type="match status" value="2"/>
</dbReference>
<dbReference type="PANTHER" id="PTHR43775:SF51">
    <property type="entry name" value="INACTIVE PHENOLPHTHIOCEROL SYNTHESIS POLYKETIDE SYNTHASE TYPE I PKS1-RELATED"/>
    <property type="match status" value="1"/>
</dbReference>
<evidence type="ECO:0000256" key="2">
    <source>
        <dbReference type="ARBA" id="ARBA00022553"/>
    </source>
</evidence>
<dbReference type="Pfam" id="PF00698">
    <property type="entry name" value="Acyl_transf_1"/>
    <property type="match status" value="2"/>
</dbReference>
<sequence length="3917" mass="403903">MHMGELGIRTGLVRPVSELLREHATARAARTAFSDDRRTVDYGQLEARTGRLAGHLAALAAARGARMVVHLPNRVETVEACLAATRAALVAVPVDPYAGDAELRHVLADSEAAVVVTDTQRLARIRGLVGPGTAVRFVVVGDEDPGAGACGHDHGDRASGHHRSAGASGHTSTEPDVLDFARLCATEPPAPAPDDLGLDEVAWMLYTSGTTGAPKGVLSTQRAGLWSVAAGYPAVLGITEDDRMLWPLPLHHSFAFNLCVLGVTATGASATITADFTPGEVLARLRSTPYTLMAAVPTLCHHLLDAAQADEGALRGLRAFLVAGAVTGPALGDRFREAFGVPLIDSYGSTETTGVITCNPLDGPRRPGSCGLPVPGLRLRVVDPATHREVPAGTEGEIRVDSPSLMLGYHHAPEATEDAFHDGWYRTGDLGRLDADGYLTITGRLKELIVRGGENIHPAEIEDLVRQDPAVADAAVVARPHAVLGEVPVLHVVPRDGLSLIPADILARCRDRLAYYKVPAAVHRTTHVPRTASGKAVRRLVGAGSDTGTGMDTGAGGPGAGSDAPSVSRLVAGGATHHPGTERVLPEPGPVPASLPADDTSVLAGAGVLLVADPGDPRTGHLVRHLTAAHGCAEVVPVDCDPAAADAPDVIAAALSGRDTHAVVLLSASDTGAGGPGTGSDTGRTAAEADAFAHAAARLRAAGRTAVALTADPAISPRALAEGLDTALLEGETAVRVRDFGDEVTVRGAGAASAADTATEDPELTRRLTQELRALAEPARRARLLRLVTDAVAEVRGAVRAAGTDASAGAAASAGTVASAGAAAAAGAVASADPQAAVRQLGFDSLASVELGLRLGRATGLRLPASLAFDHPSPELLARFLYAELLGEAYEIAAATPAADDSDPVVLVGVACRYPGGVGSAEDLWTLLADGTDAIGDFPADRGWDLTGLFDADPDTPGTTYAAAGGFLAGAADFDPAFFGISPREALAMDPQQRLLLETSWELFEQAGIDPHTLRGTRTGVFAGQMYHDYAPRLAGESGLEGYLSTGLAGSVLSGRLSYFYGFEGPALTVDTACSSSLVALHLAAESLRRGECAMALAGGVAVMSTPTSFVDFSRQRGLAPDGRCKPFAAAADGTSWSEGVGLVLLERLSDARRHGHRILAVLKGSAVNQDGASNGLSAPNGPSQQRVIRQALAHAGLAAGDVDAVEAHGTGTTLGDPIEAQALLATYGRNRPADRPLWLGSLKSNLGHTQAASGIGGVIKMVMAMRHEVLPRTLHVDEPSPHVDWSAGEVRLLTDEVAWPRTAQPRRAAVSSFGISGTNAHVILEEAPQAGPAEAGPVRDGVTPAPALPVWVLSGRDADAVRGQAARLSERVGRDPGLSVGDVAFSLATTRAALGRRAVVVAEDREGLLAGLGALAEGRACAGVVEGSVSGGRLAFLFSGQGAQRPGMGRELYASQPVFAAAFDEVCGQFELPLKEVVFGGGEEVHRTEVTQPALFAVEVALFRLAEHFGLRPDFVAGHSIGEIAAAHVAGVLSLADACRLVEARGRLMGELPQGGAMVSVQASEDEVRELLSEGTDIAAVNGPQSVVVSGVEDAVLAVAQTLAARGRKTKRLTVSHAFHSPLTEPMLDAFRQVAEQLAYQAPVVPVVSNVSGRIASAEELCSPEYWVRHVRDAVRFADGIAALEAEGVRNFMELGPDAVLTAMARQCVTEDVVDACAFVPVLRRGRPEAPSASTAFAVAWTRGLPVAWDTVLSGHRVELPTYAFQHERYWPAAPMAGGAGHRAEAADLLYQAVWEPLADAEPAGPLGTWLVVTDAGSADEELLTGLAAHGARLVRLELTDADRERTALAARLTALTDADTDADADADGDDAVGDGSRTAPVGVLSLLDGVHAPATTLALVQALGDTGTTAPLWVATRGAVRVDEHDDVPVSPLQAQLWGLGRVAALEVPAGWGGLVDLPARTDDRTVRHLCALLSGATGEDEVALRATGAHVRRLARATWPAPARSWTPHGTVLVTGGTGALGSHAARHLAEAGADRLLLVSRRGADAPGAAELAAELTSLGTEVTLAACDVADEDALAGLLAAVPADQPLTAVVHTAGVLDDGVLGALTPQQLSTVLAAKADAALTLHRLTRDLPLEAFVLYSSLAGVVGAAGQANYAMANAALDALAELRRQQGLPATAVAWGAWEGEGMAAADPVVRERMRRTGFRPMRADVALQVLDGAVGHGETALLAADIDWDRYVRAAGPAAERPLLRTLTGPAAPPRPSGFAATLAGRTPEEQQADLVALVRGHAAELLMHRSPDAVDPHRSFRRLGFDSLASVELGVRLGAATGLRLPASLAFDYPNPVALAEYLRGELVGTDASAAVTGPVADASDPVVVVGVACRFPGGVGSADDLWDLVAAGGDAVGPFPEDRGWDLAGLYDADPATPGTTYATQGGFLRGAAEFDADFFGISPREALAMDPQQRLLLETSWKLFEEAGIDPDALRGSRTGVFVGSNGQDYTALVARSAENLEGYLGTGGASSVASGRIAYSFGFEGPALTVDTACSSSLVALHLAAEALRRGECDLALTGGVTLMSTPDAFVDFSRQRGLSPDGRCRAFAAAADGTGWSEGVGMLLVERLSDARRRGHRVLAVLKGSAVNQDGASNGLSAPNGPSQQRVIRQALANAGLTAGDVDVVEAHGTGTPLGDPIEAQALLTAYGQDRPADRPLWLGSVKSNIGHTQAAAGVAGVIKMVMAMRHEVLPRTLHVDEPSPHVDWSAGEVRLLTDEVAWPRTAQPRRAAVSSFGISGTNAHVILEEAPQAGPAEAGPAEAGPVRDGVTPAPALPVWVLSGRDADAVHAQAAHLRERLVSHPAADDLADVGRTLAVGRKAFAWRAAVVAADHAGAAAALESVTPQAPAPGRTAFLFSGQGAQRPGMGRELYASQPVFAAAFDEVCGQFELPLKEVVFGGGEEVHRTEVTQPALFAVEVALFRLAEHFGVRPDFVAGHSIGEIAAAHVAGVLSLADACRLVEARGRLMGGLPEGGAMVSVQAAEDEVRALLIDGTDIAAVNGPRAVVVSGVEDAVLVVAGKLVDEGRKTKRLTVSHAFHSPLMEPMLEAFRRVAEELTYHAPAVPVVSNVTGRIASAQELCSAGYWVRHVRDAVRFADGIAALEAEGVRTFVELGPDAVLTAMAQHCVADAEGTAFLPLLRRDRAEALSLLGALARVHARGLAVDLDALYPGTGSSAPVDLPTYAFQHERFWPRVAEAPERPAWLGTRDGARALDDLLYEASWVGVDSGASGVTGGSGGVSGRWVVVSAGTGAISGLGAEVVGVLAGGGVDVVEVCGGSRAELSEVLGGVGPVDGVVSVLGVSGVLSLVQALGDAGVSAPLWCVTRGAVSVGSGPGGGVPDPDVARVWGLGRVAALECAQRWGGLVDVPGPVDERFLGVLGGVEDQVAIREGGVFGRRLKRLPLASAAASTTDAAPAFVGSGSAVLVTGGTGALGARVARWLVGCGVSRLVLSSRRGLEAPGAVELVAELGAVGVDVRVVACDVADRGAVEGLLSAYPVGAVFHAAGVLDDGVLDGMTGERLAAVSGPKAEGARYLDEVSRELGLELSAFVLFSSFAGVVGGAGQGNYAAANAYLDALAERRRADGLPATSIAWGAWGETGLAAESDVVAARMRRGGLTPMDPDLAVAALGRALDRDETSVVVAAVDWPRFAPSFLSARPSPLLADLPDVRDVLAARPDDPAPAGTSLRDTLLALPAEARDRAVLDLVRTHVAAVLGHGSPQEVVDTRAFRETGFDSLTAVELRNRLGTATGLPLSATVVFDHPTPAALAAHLHTELCGDDGSGGPAVTAEFARFESALAGTPAGTSDHTRIMLRLQALVAEWQDGATADRSDRSDRTAAEEYDTATDDELFDLLGEKFGIS</sequence>
<dbReference type="RefSeq" id="WP_219669069.1">
    <property type="nucleotide sequence ID" value="NZ_WTFF01000173.1"/>
</dbReference>
<dbReference type="PROSITE" id="PS00012">
    <property type="entry name" value="PHOSPHOPANTETHEINE"/>
    <property type="match status" value="2"/>
</dbReference>
<dbReference type="InterPro" id="IPR014030">
    <property type="entry name" value="Ketoacyl_synth_N"/>
</dbReference>
<dbReference type="InterPro" id="IPR032821">
    <property type="entry name" value="PKS_assoc"/>
</dbReference>
<evidence type="ECO:0000313" key="11">
    <source>
        <dbReference type="Proteomes" id="UP000812013"/>
    </source>
</evidence>
<reference evidence="10 11" key="1">
    <citation type="submission" date="2019-12" db="EMBL/GenBank/DDBJ databases">
        <title>Genome sequence of Streptomyces bambusae.</title>
        <authorList>
            <person name="Bansal K."/>
            <person name="Choksket S."/>
            <person name="Korpole S."/>
            <person name="Patil P.B."/>
        </authorList>
    </citation>
    <scope>NUCLEOTIDE SEQUENCE [LARGE SCALE GENOMIC DNA]</scope>
    <source>
        <strain evidence="10 11">SK60</strain>
    </source>
</reference>
<dbReference type="InterPro" id="IPR020845">
    <property type="entry name" value="AMP-binding_CS"/>
</dbReference>
<dbReference type="PROSITE" id="PS50075">
    <property type="entry name" value="CARRIER"/>
    <property type="match status" value="3"/>
</dbReference>
<keyword evidence="3" id="KW-0808">Transferase</keyword>
<dbReference type="Proteomes" id="UP000812013">
    <property type="component" value="Unassembled WGS sequence"/>
</dbReference>
<dbReference type="InterPro" id="IPR050091">
    <property type="entry name" value="PKS_NRPS_Biosynth_Enz"/>
</dbReference>
<feature type="region of interest" description="Disordered" evidence="7">
    <location>
        <begin position="543"/>
        <end position="590"/>
    </location>
</feature>
<dbReference type="InterPro" id="IPR013968">
    <property type="entry name" value="PKS_KR"/>
</dbReference>
<dbReference type="InterPro" id="IPR042099">
    <property type="entry name" value="ANL_N_sf"/>
</dbReference>
<evidence type="ECO:0000256" key="1">
    <source>
        <dbReference type="ARBA" id="ARBA00022450"/>
    </source>
</evidence>
<dbReference type="InterPro" id="IPR006162">
    <property type="entry name" value="Ppantetheine_attach_site"/>
</dbReference>
<gene>
    <name evidence="10" type="ORF">GPJ59_22385</name>
</gene>
<dbReference type="Pfam" id="PF00109">
    <property type="entry name" value="ketoacyl-synt"/>
    <property type="match status" value="2"/>
</dbReference>
<feature type="region of interest" description="Disordered" evidence="7">
    <location>
        <begin position="148"/>
        <end position="174"/>
    </location>
</feature>
<dbReference type="Gene3D" id="1.10.1200.10">
    <property type="entry name" value="ACP-like"/>
    <property type="match status" value="3"/>
</dbReference>
<dbReference type="SMART" id="SM00827">
    <property type="entry name" value="PKS_AT"/>
    <property type="match status" value="2"/>
</dbReference>
<evidence type="ECO:0000256" key="6">
    <source>
        <dbReference type="ARBA" id="ARBA00023315"/>
    </source>
</evidence>
<accession>A0ABS6ZD19</accession>
<dbReference type="InterPro" id="IPR000873">
    <property type="entry name" value="AMP-dep_synth/lig_dom"/>
</dbReference>
<dbReference type="PROSITE" id="PS52004">
    <property type="entry name" value="KS3_2"/>
    <property type="match status" value="2"/>
</dbReference>
<dbReference type="SUPFAM" id="SSF51735">
    <property type="entry name" value="NAD(P)-binding Rossmann-fold domains"/>
    <property type="match status" value="4"/>
</dbReference>
<comment type="caution">
    <text evidence="10">The sequence shown here is derived from an EMBL/GenBank/DDBJ whole genome shotgun (WGS) entry which is preliminary data.</text>
</comment>
<dbReference type="SUPFAM" id="SSF55048">
    <property type="entry name" value="Probable ACP-binding domain of malonyl-CoA ACP transacylase"/>
    <property type="match status" value="2"/>
</dbReference>
<dbReference type="SMART" id="SM00825">
    <property type="entry name" value="PKS_KS"/>
    <property type="match status" value="2"/>
</dbReference>
<dbReference type="InterPro" id="IPR045851">
    <property type="entry name" value="AMP-bd_C_sf"/>
</dbReference>
<name>A0ABS6ZD19_9ACTN</name>
<dbReference type="Gene3D" id="3.30.300.30">
    <property type="match status" value="1"/>
</dbReference>
<dbReference type="InterPro" id="IPR014043">
    <property type="entry name" value="Acyl_transferase_dom"/>
</dbReference>
<feature type="compositionally biased region" description="Gly residues" evidence="7">
    <location>
        <begin position="545"/>
        <end position="560"/>
    </location>
</feature>
<evidence type="ECO:0000259" key="9">
    <source>
        <dbReference type="PROSITE" id="PS52004"/>
    </source>
</evidence>
<keyword evidence="4" id="KW-0045">Antibiotic biosynthesis</keyword>
<dbReference type="Pfam" id="PF00501">
    <property type="entry name" value="AMP-binding"/>
    <property type="match status" value="1"/>
</dbReference>
<dbReference type="Pfam" id="PF16197">
    <property type="entry name" value="KAsynt_C_assoc"/>
    <property type="match status" value="2"/>
</dbReference>
<dbReference type="Pfam" id="PF02801">
    <property type="entry name" value="Ketoacyl-synt_C"/>
    <property type="match status" value="2"/>
</dbReference>
<dbReference type="Pfam" id="PF08659">
    <property type="entry name" value="KR"/>
    <property type="match status" value="2"/>
</dbReference>
<dbReference type="SUPFAM" id="SSF56801">
    <property type="entry name" value="Acetyl-CoA synthetase-like"/>
    <property type="match status" value="1"/>
</dbReference>
<feature type="domain" description="Ketosynthase family 3 (KS3)" evidence="9">
    <location>
        <begin position="902"/>
        <end position="1327"/>
    </location>
</feature>
<evidence type="ECO:0000256" key="5">
    <source>
        <dbReference type="ARBA" id="ARBA00023268"/>
    </source>
</evidence>
<dbReference type="CDD" id="cd00833">
    <property type="entry name" value="PKS"/>
    <property type="match status" value="2"/>
</dbReference>
<dbReference type="InterPro" id="IPR014031">
    <property type="entry name" value="Ketoacyl_synth_C"/>
</dbReference>
<dbReference type="InterPro" id="IPR016035">
    <property type="entry name" value="Acyl_Trfase/lysoPLipase"/>
</dbReference>
<keyword evidence="5" id="KW-0511">Multifunctional enzyme</keyword>
<dbReference type="InterPro" id="IPR036736">
    <property type="entry name" value="ACP-like_sf"/>
</dbReference>
<evidence type="ECO:0000256" key="4">
    <source>
        <dbReference type="ARBA" id="ARBA00023194"/>
    </source>
</evidence>
<keyword evidence="2" id="KW-0597">Phosphoprotein</keyword>
<keyword evidence="6" id="KW-0012">Acyltransferase</keyword>
<dbReference type="InterPro" id="IPR016036">
    <property type="entry name" value="Malonyl_transacylase_ACP-bd"/>
</dbReference>
<dbReference type="InterPro" id="IPR018201">
    <property type="entry name" value="Ketoacyl_synth_AS"/>
</dbReference>
<feature type="domain" description="Carrier" evidence="8">
    <location>
        <begin position="811"/>
        <end position="885"/>
    </location>
</feature>
<feature type="domain" description="Carrier" evidence="8">
    <location>
        <begin position="2285"/>
        <end position="2360"/>
    </location>
</feature>
<dbReference type="Pfam" id="PF00550">
    <property type="entry name" value="PP-binding"/>
    <property type="match status" value="3"/>
</dbReference>
<dbReference type="Gene3D" id="3.30.70.3290">
    <property type="match status" value="2"/>
</dbReference>
<dbReference type="InterPro" id="IPR001227">
    <property type="entry name" value="Ac_transferase_dom_sf"/>
</dbReference>
<dbReference type="InterPro" id="IPR016039">
    <property type="entry name" value="Thiolase-like"/>
</dbReference>
<dbReference type="Gene3D" id="3.40.47.10">
    <property type="match status" value="2"/>
</dbReference>
<dbReference type="CDD" id="cd08952">
    <property type="entry name" value="KR_1_SDR_x"/>
    <property type="match status" value="2"/>
</dbReference>
<dbReference type="Gene3D" id="3.40.50.12780">
    <property type="entry name" value="N-terminal domain of ligase-like"/>
    <property type="match status" value="1"/>
</dbReference>
<dbReference type="SUPFAM" id="SSF53901">
    <property type="entry name" value="Thiolase-like"/>
    <property type="match status" value="2"/>
</dbReference>
<evidence type="ECO:0000256" key="7">
    <source>
        <dbReference type="SAM" id="MobiDB-lite"/>
    </source>
</evidence>
<organism evidence="10 11">
    <name type="scientific">Streptomyces bambusae</name>
    <dbReference type="NCBI Taxonomy" id="1550616"/>
    <lineage>
        <taxon>Bacteria</taxon>
        <taxon>Bacillati</taxon>
        <taxon>Actinomycetota</taxon>
        <taxon>Actinomycetes</taxon>
        <taxon>Kitasatosporales</taxon>
        <taxon>Streptomycetaceae</taxon>
        <taxon>Streptomyces</taxon>
    </lineage>
</organism>
<dbReference type="InterPro" id="IPR057326">
    <property type="entry name" value="KR_dom"/>
</dbReference>
<dbReference type="Gene3D" id="3.40.366.10">
    <property type="entry name" value="Malonyl-Coenzyme A Acyl Carrier Protein, domain 2"/>
    <property type="match status" value="2"/>
</dbReference>
<dbReference type="Gene3D" id="3.40.50.720">
    <property type="entry name" value="NAD(P)-binding Rossmann-like Domain"/>
    <property type="match status" value="2"/>
</dbReference>
<dbReference type="Pfam" id="PF13193">
    <property type="entry name" value="AMP-binding_C"/>
    <property type="match status" value="1"/>
</dbReference>
<feature type="domain" description="Ketosynthase family 3 (KS3)" evidence="9">
    <location>
        <begin position="2377"/>
        <end position="2803"/>
    </location>
</feature>
<dbReference type="SMART" id="SM01294">
    <property type="entry name" value="PKS_PP_betabranch"/>
    <property type="match status" value="2"/>
</dbReference>
<dbReference type="SMART" id="SM00822">
    <property type="entry name" value="PKS_KR"/>
    <property type="match status" value="2"/>
</dbReference>
<dbReference type="PROSITE" id="PS00606">
    <property type="entry name" value="KS3_1"/>
    <property type="match status" value="2"/>
</dbReference>
<keyword evidence="1" id="KW-0596">Phosphopantetheine</keyword>
<dbReference type="InterPro" id="IPR025110">
    <property type="entry name" value="AMP-bd_C"/>
</dbReference>
<dbReference type="InterPro" id="IPR020806">
    <property type="entry name" value="PKS_PP-bd"/>
</dbReference>